<proteinExistence type="predicted"/>
<name>A0AAD9Z6E0_9LECA</name>
<gene>
    <name evidence="1" type="ORF">OEA41_005630</name>
</gene>
<evidence type="ECO:0000313" key="2">
    <source>
        <dbReference type="Proteomes" id="UP001276659"/>
    </source>
</evidence>
<dbReference type="Proteomes" id="UP001276659">
    <property type="component" value="Unassembled WGS sequence"/>
</dbReference>
<accession>A0AAD9Z6E0</accession>
<dbReference type="EMBL" id="JASNWA010000007">
    <property type="protein sequence ID" value="KAK3172309.1"/>
    <property type="molecule type" value="Genomic_DNA"/>
</dbReference>
<evidence type="ECO:0000313" key="1">
    <source>
        <dbReference type="EMBL" id="KAK3172309.1"/>
    </source>
</evidence>
<dbReference type="AlphaFoldDB" id="A0AAD9Z6E0"/>
<comment type="caution">
    <text evidence="1">The sequence shown here is derived from an EMBL/GenBank/DDBJ whole genome shotgun (WGS) entry which is preliminary data.</text>
</comment>
<organism evidence="1 2">
    <name type="scientific">Lepraria neglecta</name>
    <dbReference type="NCBI Taxonomy" id="209136"/>
    <lineage>
        <taxon>Eukaryota</taxon>
        <taxon>Fungi</taxon>
        <taxon>Dikarya</taxon>
        <taxon>Ascomycota</taxon>
        <taxon>Pezizomycotina</taxon>
        <taxon>Lecanoromycetes</taxon>
        <taxon>OSLEUM clade</taxon>
        <taxon>Lecanoromycetidae</taxon>
        <taxon>Lecanorales</taxon>
        <taxon>Lecanorineae</taxon>
        <taxon>Stereocaulaceae</taxon>
        <taxon>Lepraria</taxon>
    </lineage>
</organism>
<keyword evidence="2" id="KW-1185">Reference proteome</keyword>
<sequence>MADLDSQSSQLDSQASNMINAGLVLLMSDVPSFINFVQNGTFSGANPYSLPATVNGLDLGLKMFIVSTAIGQNLKLKNAIVGVINYVPDNYIDPASTQTPVGCILETAINQGNYLYNDATLSCDINSICTWSTTNTEFWNGSIIAISQAYLLQDISKGYLGHYSQQWMDIYGAAF</sequence>
<reference evidence="1" key="1">
    <citation type="submission" date="2022-11" db="EMBL/GenBank/DDBJ databases">
        <title>Chromosomal genome sequence assembly and mating type (MAT) locus characterization of the leprose asexual lichenized fungus Lepraria neglecta (Nyl.) Erichsen.</title>
        <authorList>
            <person name="Allen J.L."/>
            <person name="Pfeffer B."/>
        </authorList>
    </citation>
    <scope>NUCLEOTIDE SEQUENCE</scope>
    <source>
        <strain evidence="1">Allen 5258</strain>
    </source>
</reference>
<protein>
    <submittedName>
        <fullName evidence="1">Uncharacterized protein</fullName>
    </submittedName>
</protein>